<dbReference type="SUPFAM" id="SSF54189">
    <property type="entry name" value="Ribosomal proteins S24e, L23 and L15e"/>
    <property type="match status" value="1"/>
</dbReference>
<dbReference type="Pfam" id="PF01282">
    <property type="entry name" value="Ribosomal_S24e"/>
    <property type="match status" value="1"/>
</dbReference>
<evidence type="ECO:0000256" key="4">
    <source>
        <dbReference type="RuleBase" id="RU004383"/>
    </source>
</evidence>
<dbReference type="PANTHER" id="PTHR10496">
    <property type="entry name" value="40S RIBOSOMAL PROTEIN S24"/>
    <property type="match status" value="1"/>
</dbReference>
<reference evidence="6" key="3">
    <citation type="submission" date="2021-02" db="EMBL/GenBank/DDBJ databases">
        <title>Safari Cat Assemblies.</title>
        <authorList>
            <person name="Bredemeyer K.R."/>
            <person name="Murphy W.J."/>
        </authorList>
    </citation>
    <scope>NUCLEOTIDE SEQUENCE [LARGE SCALE GENOMIC DNA]</scope>
</reference>
<evidence type="ECO:0000256" key="2">
    <source>
        <dbReference type="ARBA" id="ARBA00022980"/>
    </source>
</evidence>
<dbReference type="Ensembl" id="ENSFCTT00005028011.1">
    <property type="protein sequence ID" value="ENSFCTP00005018235.1"/>
    <property type="gene ID" value="ENSFCTG00005010036.1"/>
</dbReference>
<evidence type="ECO:0000313" key="6">
    <source>
        <dbReference type="Proteomes" id="UP000823872"/>
    </source>
</evidence>
<dbReference type="PROSITE" id="PS00529">
    <property type="entry name" value="RIBOSOMAL_S24E"/>
    <property type="match status" value="1"/>
</dbReference>
<dbReference type="Ensembl" id="ENSFCTT00005028016.1">
    <property type="protein sequence ID" value="ENSFCTP00005018238.1"/>
    <property type="gene ID" value="ENSFCTG00005010036.1"/>
</dbReference>
<dbReference type="InterPro" id="IPR001976">
    <property type="entry name" value="Ribosomal_eS24"/>
</dbReference>
<name>A0ABI7X6V3_FELCA</name>
<evidence type="ECO:0000256" key="1">
    <source>
        <dbReference type="ARBA" id="ARBA00009680"/>
    </source>
</evidence>
<dbReference type="Ensembl" id="ENSFCTT00005028024.1">
    <property type="protein sequence ID" value="ENSFCTP00005018244.1"/>
    <property type="gene ID" value="ENSFCTG00005010036.1"/>
</dbReference>
<dbReference type="InterPro" id="IPR012678">
    <property type="entry name" value="Ribosomal_uL23/eL15/eS24_sf"/>
</dbReference>
<dbReference type="GeneTree" id="ENSGT00390000000153"/>
<dbReference type="InterPro" id="IPR018098">
    <property type="entry name" value="Ribosomal_eS24_CS"/>
</dbReference>
<dbReference type="Proteomes" id="UP000823872">
    <property type="component" value="Chromosome C2"/>
</dbReference>
<proteinExistence type="inferred from homology"/>
<comment type="similarity">
    <text evidence="1 4">Belongs to the eukaryotic ribosomal protein eS24 family.</text>
</comment>
<reference evidence="5" key="4">
    <citation type="submission" date="2025-05" db="UniProtKB">
        <authorList>
            <consortium name="Ensembl"/>
        </authorList>
    </citation>
    <scope>IDENTIFICATION</scope>
    <source>
        <strain evidence="5">breed Abyssinian</strain>
    </source>
</reference>
<dbReference type="Gene3D" id="3.30.70.3370">
    <property type="match status" value="1"/>
</dbReference>
<accession>A0ABI7X6V3</accession>
<reference evidence="5" key="1">
    <citation type="journal article" date="2007" name="Genome Res.">
        <title>Initial sequence and comparative analysis of the cat genome.</title>
        <authorList>
            <person name="Pontius J.U."/>
            <person name="Mullikin J.C."/>
            <person name="Smith D.R."/>
            <person name="Lindblad-Toh K."/>
            <person name="Gnerre S."/>
            <person name="Clamp M."/>
            <person name="Chang J."/>
            <person name="Stephens R."/>
            <person name="Neelam B."/>
            <person name="Volfovsky N."/>
            <person name="Schaffer A.A."/>
            <person name="Agarwala R."/>
            <person name="Narfstrom K."/>
            <person name="Murphy W.J."/>
            <person name="Giger U."/>
            <person name="Roca A.L."/>
            <person name="Antunes A."/>
            <person name="Menotti-Raymond M."/>
            <person name="Yuhki N."/>
            <person name="Pecon-Slattery J."/>
            <person name="Johnson W.E."/>
            <person name="Bourque G."/>
            <person name="Tesler G."/>
            <person name="O'Brien S.J."/>
        </authorList>
    </citation>
    <scope>NUCLEOTIDE SEQUENCE [LARGE SCALE GENOMIC DNA]</scope>
    <source>
        <strain evidence="5">Abyssinian</strain>
    </source>
</reference>
<evidence type="ECO:0000313" key="5">
    <source>
        <dbReference type="Ensembl" id="ENSFCTP00005018244.1"/>
    </source>
</evidence>
<reference evidence="5" key="2">
    <citation type="submission" date="2011-09" db="EMBL/GenBank/DDBJ databases">
        <title>Sequence assembly of the Felis catus genome version 6.2.</title>
        <authorList>
            <person name="Hillier L.W."/>
            <person name="Warren W."/>
            <person name="Obrien S."/>
            <person name="Wilson R.K."/>
        </authorList>
    </citation>
    <scope>NUCLEOTIDE SEQUENCE [LARGE SCALE GENOMIC DNA]</scope>
    <source>
        <strain evidence="5">Abyssinian</strain>
    </source>
</reference>
<keyword evidence="3" id="KW-0687">Ribonucleoprotein</keyword>
<protein>
    <recommendedName>
        <fullName evidence="4">40S ribosomal protein S24</fullName>
    </recommendedName>
</protein>
<organism evidence="5 6">
    <name type="scientific">Felis catus</name>
    <name type="common">Cat</name>
    <name type="synonym">Felis silvestris catus</name>
    <dbReference type="NCBI Taxonomy" id="9685"/>
    <lineage>
        <taxon>Eukaryota</taxon>
        <taxon>Metazoa</taxon>
        <taxon>Chordata</taxon>
        <taxon>Craniata</taxon>
        <taxon>Vertebrata</taxon>
        <taxon>Euteleostomi</taxon>
        <taxon>Mammalia</taxon>
        <taxon>Eutheria</taxon>
        <taxon>Laurasiatheria</taxon>
        <taxon>Carnivora</taxon>
        <taxon>Feliformia</taxon>
        <taxon>Felidae</taxon>
        <taxon>Felinae</taxon>
        <taxon>Felis</taxon>
    </lineage>
</organism>
<keyword evidence="6" id="KW-1185">Reference proteome</keyword>
<sequence>MNNTTTVTVGTSKFMTSPLFQQKQVVTDVLHLEKAKVPTSEIRGKIAKMYKTTSDVIFVFGYRTHFGGDKATGFGMIYESLDYAKKNEPTVL</sequence>
<dbReference type="InterPro" id="IPR053709">
    <property type="entry name" value="eRP_eS24_sf"/>
</dbReference>
<keyword evidence="2" id="KW-0689">Ribosomal protein</keyword>
<evidence type="ECO:0000256" key="3">
    <source>
        <dbReference type="ARBA" id="ARBA00023274"/>
    </source>
</evidence>